<accession>A0AAN8RC27</accession>
<evidence type="ECO:0000313" key="2">
    <source>
        <dbReference type="EMBL" id="KAK6333088.1"/>
    </source>
</evidence>
<name>A0AAN8RC27_9PEZI</name>
<comment type="caution">
    <text evidence="2">The sequence shown here is derived from an EMBL/GenBank/DDBJ whole genome shotgun (WGS) entry which is preliminary data.</text>
</comment>
<organism evidence="2 3">
    <name type="scientific">Orbilia javanica</name>
    <dbReference type="NCBI Taxonomy" id="47235"/>
    <lineage>
        <taxon>Eukaryota</taxon>
        <taxon>Fungi</taxon>
        <taxon>Dikarya</taxon>
        <taxon>Ascomycota</taxon>
        <taxon>Pezizomycotina</taxon>
        <taxon>Orbiliomycetes</taxon>
        <taxon>Orbiliales</taxon>
        <taxon>Orbiliaceae</taxon>
        <taxon>Orbilia</taxon>
    </lineage>
</organism>
<gene>
    <name evidence="2" type="ORF">TWF718_010912</name>
</gene>
<keyword evidence="1" id="KW-0732">Signal</keyword>
<protein>
    <submittedName>
        <fullName evidence="2">Uncharacterized protein</fullName>
    </submittedName>
</protein>
<keyword evidence="3" id="KW-1185">Reference proteome</keyword>
<sequence length="546" mass="61056">MRPVSLTSTLSLIAIFSITRLSSSAGFVGNSYAPGSKDEILMPTDTWIQWVVSNAATLSSIGEQIDFFKEVRTEICPLGPDPAIPWLKKGVIPRKSLSFLVVALDEAVKRARQDLLIVDSMQYTPSGMVETGSAKYIREKLGWDPGESEVRRKAKQINDGLGTIKRMAGESWTAFNGVENAISQRTVPSTGNSIYSTPTAERVWELAQWIASMQMPVNQELFVRIDLKAQHENINNLLRLLEDMRTAANDVEIWKIFGKNNDLGNLFYTRTLNDQKVKYDPDFSSRQKGEDFSIMDLFDYLLAWYGCWFRPWADMISLILKLTPLPGVAGDERPRWREAGVELAIPDPNVGIEITRQLLADGIQPQGPGTSDQNSNFNYPSLMGSPMVEDDFKEEWSAIPGRDGWSTVPDEGQKLEGAGLEINGEHGKTIEMQRPELELELDSKIEVEGPEAKIESRRPRAKIEVKKAEAEPEITIPLLPQNLYEVNGGLELENVDGQEAGGLESRQGAGPNWGTWWDAVREAHDQVGKSQMSFVQSTEQGYYNNR</sequence>
<feature type="chain" id="PRO_5043032041" evidence="1">
    <location>
        <begin position="25"/>
        <end position="546"/>
    </location>
</feature>
<evidence type="ECO:0000256" key="1">
    <source>
        <dbReference type="SAM" id="SignalP"/>
    </source>
</evidence>
<dbReference type="Proteomes" id="UP001313282">
    <property type="component" value="Unassembled WGS sequence"/>
</dbReference>
<reference evidence="2 3" key="1">
    <citation type="submission" date="2019-10" db="EMBL/GenBank/DDBJ databases">
        <authorList>
            <person name="Palmer J.M."/>
        </authorList>
    </citation>
    <scope>NUCLEOTIDE SEQUENCE [LARGE SCALE GENOMIC DNA]</scope>
    <source>
        <strain evidence="2 3">TWF718</strain>
    </source>
</reference>
<evidence type="ECO:0000313" key="3">
    <source>
        <dbReference type="Proteomes" id="UP001313282"/>
    </source>
</evidence>
<dbReference type="EMBL" id="JAVHNR010000009">
    <property type="protein sequence ID" value="KAK6333088.1"/>
    <property type="molecule type" value="Genomic_DNA"/>
</dbReference>
<proteinExistence type="predicted"/>
<feature type="signal peptide" evidence="1">
    <location>
        <begin position="1"/>
        <end position="24"/>
    </location>
</feature>
<dbReference type="AlphaFoldDB" id="A0AAN8RC27"/>